<dbReference type="Proteomes" id="UP000029614">
    <property type="component" value="Unassembled WGS sequence"/>
</dbReference>
<sequence>MNKQDLTTYSISCYANNSQCKHINDCIHQHVAKLRNQDAINNKIELTVSPSYLAHVQKEGECEYYNSKEELLFAKGMTHIFDKVPMAIYPQIRKAVIAVFGSKRVFFYYRNGERLLHPTQQAEIINIFNSYKITPPTFDEYIKSIDWDKA</sequence>
<dbReference type="RefSeq" id="WP_008450091.1">
    <property type="nucleotide sequence ID" value="NZ_JRNU01000010.1"/>
</dbReference>
<comment type="caution">
    <text evidence="1">The sequence shown here is derived from an EMBL/GenBank/DDBJ whole genome shotgun (WGS) entry which is preliminary data.</text>
</comment>
<protein>
    <submittedName>
        <fullName evidence="1">Uncharacterized protein</fullName>
    </submittedName>
</protein>
<gene>
    <name evidence="1" type="ORF">HMPREF9302_02925</name>
</gene>
<reference evidence="1 2" key="1">
    <citation type="submission" date="2014-07" db="EMBL/GenBank/DDBJ databases">
        <authorList>
            <person name="McCorrison J."/>
            <person name="Sanka R."/>
            <person name="Torralba M."/>
            <person name="Gillis M."/>
            <person name="Haft D.H."/>
            <person name="Methe B."/>
            <person name="Sutton G."/>
            <person name="Nelson K.E."/>
        </authorList>
    </citation>
    <scope>NUCLEOTIDE SEQUENCE [LARGE SCALE GENOMIC DNA]</scope>
    <source>
        <strain evidence="1 2">DNF00058</strain>
    </source>
</reference>
<proteinExistence type="predicted"/>
<name>A0A096B0N0_9BACT</name>
<keyword evidence="2" id="KW-1185">Reference proteome</keyword>
<accession>A0A096B0N0</accession>
<dbReference type="Pfam" id="PF19555">
    <property type="entry name" value="DUF6078"/>
    <property type="match status" value="1"/>
</dbReference>
<dbReference type="OrthoDB" id="1072549at2"/>
<evidence type="ECO:0000313" key="1">
    <source>
        <dbReference type="EMBL" id="KGF52541.1"/>
    </source>
</evidence>
<dbReference type="AlphaFoldDB" id="A0A096B0N0"/>
<organism evidence="1 2">
    <name type="scientific">Prevotella amnii DNF00058</name>
    <dbReference type="NCBI Taxonomy" id="1401066"/>
    <lineage>
        <taxon>Bacteria</taxon>
        <taxon>Pseudomonadati</taxon>
        <taxon>Bacteroidota</taxon>
        <taxon>Bacteroidia</taxon>
        <taxon>Bacteroidales</taxon>
        <taxon>Prevotellaceae</taxon>
        <taxon>Prevotella</taxon>
    </lineage>
</organism>
<dbReference type="EMBL" id="JRNU01000010">
    <property type="protein sequence ID" value="KGF52541.1"/>
    <property type="molecule type" value="Genomic_DNA"/>
</dbReference>
<evidence type="ECO:0000313" key="2">
    <source>
        <dbReference type="Proteomes" id="UP000029614"/>
    </source>
</evidence>
<dbReference type="InterPro" id="IPR045724">
    <property type="entry name" value="DUF6078"/>
</dbReference>